<dbReference type="EMBL" id="VSSQ01000545">
    <property type="protein sequence ID" value="MPL97213.1"/>
    <property type="molecule type" value="Genomic_DNA"/>
</dbReference>
<protein>
    <recommendedName>
        <fullName evidence="3">DUF3408 domain-containing protein</fullName>
    </recommendedName>
</protein>
<comment type="caution">
    <text evidence="2">The sequence shown here is derived from an EMBL/GenBank/DDBJ whole genome shotgun (WGS) entry which is preliminary data.</text>
</comment>
<dbReference type="Pfam" id="PF11888">
    <property type="entry name" value="DUF3408"/>
    <property type="match status" value="1"/>
</dbReference>
<gene>
    <name evidence="2" type="ORF">SDC9_43401</name>
</gene>
<name>A0A644W440_9ZZZZ</name>
<keyword evidence="1" id="KW-1133">Transmembrane helix</keyword>
<evidence type="ECO:0000256" key="1">
    <source>
        <dbReference type="SAM" id="Phobius"/>
    </source>
</evidence>
<feature type="transmembrane region" description="Helical" evidence="1">
    <location>
        <begin position="14"/>
        <end position="35"/>
    </location>
</feature>
<keyword evidence="1" id="KW-0472">Membrane</keyword>
<evidence type="ECO:0000313" key="2">
    <source>
        <dbReference type="EMBL" id="MPL97213.1"/>
    </source>
</evidence>
<keyword evidence="1" id="KW-0812">Transmembrane</keyword>
<organism evidence="2">
    <name type="scientific">bioreactor metagenome</name>
    <dbReference type="NCBI Taxonomy" id="1076179"/>
    <lineage>
        <taxon>unclassified sequences</taxon>
        <taxon>metagenomes</taxon>
        <taxon>ecological metagenomes</taxon>
    </lineage>
</organism>
<evidence type="ECO:0008006" key="3">
    <source>
        <dbReference type="Google" id="ProtNLM"/>
    </source>
</evidence>
<dbReference type="AlphaFoldDB" id="A0A644W440"/>
<dbReference type="InterPro" id="IPR021823">
    <property type="entry name" value="DUF3408"/>
</dbReference>
<sequence>MIVSPFLIDSGDKAIIGIVLWGLVILAAIILPKAIRYKKRMRKEYEEKTAPEIEMIVVPGDKTKPESSGYKKQFLVNAGIPTRNGKLVSIRKEYHNRISKIVGVIGKNEVTIFSYIDNVLKHHFETFQDEISEQYKKNNNDDYLNPKK</sequence>
<accession>A0A644W440</accession>
<proteinExistence type="predicted"/>
<reference evidence="2" key="1">
    <citation type="submission" date="2019-08" db="EMBL/GenBank/DDBJ databases">
        <authorList>
            <person name="Kucharzyk K."/>
            <person name="Murdoch R.W."/>
            <person name="Higgins S."/>
            <person name="Loffler F."/>
        </authorList>
    </citation>
    <scope>NUCLEOTIDE SEQUENCE</scope>
</reference>